<keyword evidence="5" id="KW-0274">FAD</keyword>
<dbReference type="InParanoid" id="Q02BX2"/>
<reference evidence="18" key="1">
    <citation type="submission" date="2006-10" db="EMBL/GenBank/DDBJ databases">
        <title>Complete sequence of Solibacter usitatus Ellin6076.</title>
        <authorList>
            <consortium name="US DOE Joint Genome Institute"/>
            <person name="Copeland A."/>
            <person name="Lucas S."/>
            <person name="Lapidus A."/>
            <person name="Barry K."/>
            <person name="Detter J.C."/>
            <person name="Glavina del Rio T."/>
            <person name="Hammon N."/>
            <person name="Israni S."/>
            <person name="Dalin E."/>
            <person name="Tice H."/>
            <person name="Pitluck S."/>
            <person name="Thompson L.S."/>
            <person name="Brettin T."/>
            <person name="Bruce D."/>
            <person name="Han C."/>
            <person name="Tapia R."/>
            <person name="Gilna P."/>
            <person name="Schmutz J."/>
            <person name="Larimer F."/>
            <person name="Land M."/>
            <person name="Hauser L."/>
            <person name="Kyrpides N."/>
            <person name="Mikhailova N."/>
            <person name="Janssen P.H."/>
            <person name="Kuske C.R."/>
            <person name="Richardson P."/>
        </authorList>
    </citation>
    <scope>NUCLEOTIDE SEQUENCE</scope>
    <source>
        <strain evidence="18">Ellin6076</strain>
    </source>
</reference>
<keyword evidence="4" id="KW-0285">Flavoprotein</keyword>
<evidence type="ECO:0000256" key="12">
    <source>
        <dbReference type="ARBA" id="ARBA00049645"/>
    </source>
</evidence>
<organism evidence="18">
    <name type="scientific">Solibacter usitatus (strain Ellin6076)</name>
    <dbReference type="NCBI Taxonomy" id="234267"/>
    <lineage>
        <taxon>Bacteria</taxon>
        <taxon>Pseudomonadati</taxon>
        <taxon>Acidobacteriota</taxon>
        <taxon>Terriglobia</taxon>
        <taxon>Bryobacterales</taxon>
        <taxon>Solibacteraceae</taxon>
        <taxon>Candidatus Solibacter</taxon>
    </lineage>
</organism>
<dbReference type="HOGENOM" id="CLU_279767_0_0_0"/>
<evidence type="ECO:0000259" key="16">
    <source>
        <dbReference type="Pfam" id="PF00732"/>
    </source>
</evidence>
<evidence type="ECO:0000256" key="13">
    <source>
        <dbReference type="ARBA" id="ARBA00049723"/>
    </source>
</evidence>
<dbReference type="Pfam" id="PF05199">
    <property type="entry name" value="GMC_oxred_C"/>
    <property type="match status" value="1"/>
</dbReference>
<evidence type="ECO:0000313" key="18">
    <source>
        <dbReference type="EMBL" id="ABJ81444.1"/>
    </source>
</evidence>
<dbReference type="PANTHER" id="PTHR47470:SF1">
    <property type="entry name" value="FAD-DEPENDENT OXIDOREDUCTASE 2 FAD BINDING DOMAIN-CONTAINING PROTEIN"/>
    <property type="match status" value="1"/>
</dbReference>
<dbReference type="GO" id="GO:0004769">
    <property type="term" value="F:steroid Delta-isomerase activity"/>
    <property type="evidence" value="ECO:0007669"/>
    <property type="project" value="UniProtKB-EC"/>
</dbReference>
<evidence type="ECO:0000256" key="11">
    <source>
        <dbReference type="ARBA" id="ARBA00038856"/>
    </source>
</evidence>
<dbReference type="GO" id="GO:0008203">
    <property type="term" value="P:cholesterol metabolic process"/>
    <property type="evidence" value="ECO:0007669"/>
    <property type="project" value="UniProtKB-KW"/>
</dbReference>
<accession>Q02BX2</accession>
<evidence type="ECO:0000256" key="5">
    <source>
        <dbReference type="ARBA" id="ARBA00022827"/>
    </source>
</evidence>
<feature type="domain" description="Glucose-methanol-choline oxidoreductase N-terminal" evidence="16">
    <location>
        <begin position="85"/>
        <end position="279"/>
    </location>
</feature>
<keyword evidence="6" id="KW-0560">Oxidoreductase</keyword>
<evidence type="ECO:0000259" key="17">
    <source>
        <dbReference type="Pfam" id="PF05199"/>
    </source>
</evidence>
<dbReference type="EC" id="1.1.3.6" evidence="13"/>
<evidence type="ECO:0000256" key="1">
    <source>
        <dbReference type="ARBA" id="ARBA00001974"/>
    </source>
</evidence>
<comment type="pathway">
    <text evidence="12">Steroid metabolism; cholesterol degradation.</text>
</comment>
<keyword evidence="7" id="KW-0443">Lipid metabolism</keyword>
<dbReference type="InterPro" id="IPR000172">
    <property type="entry name" value="GMC_OxRdtase_N"/>
</dbReference>
<evidence type="ECO:0000256" key="14">
    <source>
        <dbReference type="ARBA" id="ARBA00049744"/>
    </source>
</evidence>
<dbReference type="STRING" id="234267.Acid_0434"/>
<dbReference type="Pfam" id="PF00732">
    <property type="entry name" value="GMC_oxred_N"/>
    <property type="match status" value="1"/>
</dbReference>
<dbReference type="AlphaFoldDB" id="Q02BX2"/>
<keyword evidence="10" id="KW-0413">Isomerase</keyword>
<keyword evidence="9" id="KW-0753">Steroid metabolism</keyword>
<sequence length="1125" mass="122889">MLGTPWQERKSRYDVVVIGSGYGGAISAARLAAAKLNPKPSVCILERGKEWQPGDFPETLDGVIGAARSDLNPLGLYELLTHPDISVIKGSGLGGTSLINANVAIVPDREVFEQFHWPSTLTFDELQPYYARAAGILAPSQHPRALQLAKVKALNRRAQEMGTSAQALNIAVNFTIDGTNPHGVEQRPCNDCGNCVSGCNVRAKNTLYMNYLPMARNAGATILTQTKVEWLEKLAGGGWRIHGKHVKGFQDDEQFTLDAGEIVLSAGSLNSTEILLRSEAHGLSVSPALGTKFSGNGDFFGLAYNGDYETDVLGYLYKQAPAAGDSPAPGPNIVGLVRYTNGVPEAQRIAIEDFSFPNAYIDGAKAAFGMLRGQDTVTGNEDAQRDRLARDLNPASAAHDPNGAMNHSMLYLVMGQDNARGSILFEAPIGERDGRIRISWDKAGQQQIFTRMNEEIRRHAHALRSNFISNPTWSMFNLRHLITAHPLGGCPMGDDYLQGAVDPFGRVFAGDGSVHPGLSVTDGSLIPSALGVNPFLTISALSERIVERKIRALGGEQYPAPPVAVSMSGLRALEAIEYDEGQLEALFRRCPTLGIAALVNHGGQPAIDVATQTIHNDRYWKGFFPRGHVLNVMSSAIFTGFRKEFHQEADGTYSGVTSDTDGRIHARNSLEEIEIAHDSKGTLEPGRYILLRYLDPPWQGFYDIFKLVNDDLLIGRVYLGEFPNGARVFTFPMSRAYRFEQMTVDDHAALFAAGPVPTAAQLNGVWRMDTISNANHAGGIAYLQFNNQPDGRLEARYELMGLMEGMVTPSFLKDHFQLNDFTPFHDEIRRVTDDFLVGKYVAPLPSALATLVGNQSLGLFHTEAAGKFGFYYMLTRMTGTGLPEATLLKPFLDVQLPDGVGMTFDEKMEGWYFNGMAEPAPGHDGDLTIGARIPAGGDPAGGVACVFDGRMTIRDVNEFVDGYEHEASIKGAMTFGAFEGMGQSSFPIDESASRFNYLRVNAATGEAEMRYHIEFATPDGRRFTFDGTKYMQKDSGPGIAELLQDYTTLYCRVHEQTAAGPRATGMAYLKFRTFEDLAATGSLAAFLTSFQVTGTGDPVMQFQARMRFIAFTAQFVQREYDPLGF</sequence>
<evidence type="ECO:0000256" key="6">
    <source>
        <dbReference type="ARBA" id="ARBA00023002"/>
    </source>
</evidence>
<dbReference type="eggNOG" id="COG2303">
    <property type="taxonomic scope" value="Bacteria"/>
</dbReference>
<gene>
    <name evidence="18" type="ordered locus">Acid_0434</name>
</gene>
<evidence type="ECO:0000256" key="8">
    <source>
        <dbReference type="ARBA" id="ARBA00023166"/>
    </source>
</evidence>
<dbReference type="EC" id="5.3.3.1" evidence="11"/>
<evidence type="ECO:0000256" key="10">
    <source>
        <dbReference type="ARBA" id="ARBA00023235"/>
    </source>
</evidence>
<dbReference type="Gene3D" id="3.50.50.60">
    <property type="entry name" value="FAD/NAD(P)-binding domain"/>
    <property type="match status" value="3"/>
</dbReference>
<keyword evidence="3" id="KW-0153">Cholesterol metabolism</keyword>
<feature type="domain" description="Glucose-methanol-choline oxidoreductase C-terminal" evidence="17">
    <location>
        <begin position="480"/>
        <end position="541"/>
    </location>
</feature>
<proteinExistence type="inferred from homology"/>
<evidence type="ECO:0000256" key="4">
    <source>
        <dbReference type="ARBA" id="ARBA00022630"/>
    </source>
</evidence>
<dbReference type="InterPro" id="IPR007867">
    <property type="entry name" value="GMC_OxRtase_C"/>
</dbReference>
<dbReference type="EMBL" id="CP000473">
    <property type="protein sequence ID" value="ABJ81444.1"/>
    <property type="molecule type" value="Genomic_DNA"/>
</dbReference>
<dbReference type="GO" id="GO:0016995">
    <property type="term" value="F:cholesterol oxidase activity"/>
    <property type="evidence" value="ECO:0007669"/>
    <property type="project" value="UniProtKB-EC"/>
</dbReference>
<evidence type="ECO:0000256" key="7">
    <source>
        <dbReference type="ARBA" id="ARBA00023098"/>
    </source>
</evidence>
<comment type="similarity">
    <text evidence="2">Belongs to the GMC oxidoreductase family.</text>
</comment>
<dbReference type="KEGG" id="sus:Acid_0434"/>
<dbReference type="OrthoDB" id="9787779at2"/>
<dbReference type="GO" id="GO:0050660">
    <property type="term" value="F:flavin adenine dinucleotide binding"/>
    <property type="evidence" value="ECO:0007669"/>
    <property type="project" value="InterPro"/>
</dbReference>
<evidence type="ECO:0000256" key="9">
    <source>
        <dbReference type="ARBA" id="ARBA00023221"/>
    </source>
</evidence>
<evidence type="ECO:0000256" key="3">
    <source>
        <dbReference type="ARBA" id="ARBA00022548"/>
    </source>
</evidence>
<protein>
    <recommendedName>
        <fullName evidence="14">Cholesterol oxidase</fullName>
        <ecNumber evidence="13">1.1.3.6</ecNumber>
        <ecNumber evidence="11">5.3.3.1</ecNumber>
    </recommendedName>
    <alternativeName>
        <fullName evidence="15">Cholesterol isomerase</fullName>
    </alternativeName>
</protein>
<keyword evidence="8" id="KW-1207">Sterol metabolism</keyword>
<dbReference type="PANTHER" id="PTHR47470">
    <property type="entry name" value="CHOLESTEROL OXIDASE"/>
    <property type="match status" value="1"/>
</dbReference>
<dbReference type="InterPro" id="IPR036188">
    <property type="entry name" value="FAD/NAD-bd_sf"/>
</dbReference>
<name>Q02BX2_SOLUE</name>
<comment type="cofactor">
    <cofactor evidence="1">
        <name>FAD</name>
        <dbReference type="ChEBI" id="CHEBI:57692"/>
    </cofactor>
</comment>
<evidence type="ECO:0000256" key="2">
    <source>
        <dbReference type="ARBA" id="ARBA00010790"/>
    </source>
</evidence>
<dbReference type="SUPFAM" id="SSF51905">
    <property type="entry name" value="FAD/NAD(P)-binding domain"/>
    <property type="match status" value="1"/>
</dbReference>
<dbReference type="InterPro" id="IPR052542">
    <property type="entry name" value="Cholesterol_Oxidase"/>
</dbReference>
<evidence type="ECO:0000256" key="15">
    <source>
        <dbReference type="ARBA" id="ARBA00049778"/>
    </source>
</evidence>